<keyword evidence="2" id="KW-1185">Reference proteome</keyword>
<evidence type="ECO:0000313" key="1">
    <source>
        <dbReference type="EMBL" id="KAJ3552498.1"/>
    </source>
</evidence>
<organism evidence="1 2">
    <name type="scientific">Leucocoprinus birnbaumii</name>
    <dbReference type="NCBI Taxonomy" id="56174"/>
    <lineage>
        <taxon>Eukaryota</taxon>
        <taxon>Fungi</taxon>
        <taxon>Dikarya</taxon>
        <taxon>Basidiomycota</taxon>
        <taxon>Agaricomycotina</taxon>
        <taxon>Agaricomycetes</taxon>
        <taxon>Agaricomycetidae</taxon>
        <taxon>Agaricales</taxon>
        <taxon>Agaricineae</taxon>
        <taxon>Agaricaceae</taxon>
        <taxon>Leucocoprinus</taxon>
    </lineage>
</organism>
<dbReference type="Proteomes" id="UP001213000">
    <property type="component" value="Unassembled WGS sequence"/>
</dbReference>
<gene>
    <name evidence="1" type="ORF">NP233_g12869</name>
</gene>
<accession>A0AAD5YPK8</accession>
<name>A0AAD5YPK8_9AGAR</name>
<proteinExistence type="predicted"/>
<protein>
    <submittedName>
        <fullName evidence="1">Uncharacterized protein</fullName>
    </submittedName>
</protein>
<dbReference type="AlphaFoldDB" id="A0AAD5YPK8"/>
<dbReference type="EMBL" id="JANIEX010002045">
    <property type="protein sequence ID" value="KAJ3552498.1"/>
    <property type="molecule type" value="Genomic_DNA"/>
</dbReference>
<comment type="caution">
    <text evidence="1">The sequence shown here is derived from an EMBL/GenBank/DDBJ whole genome shotgun (WGS) entry which is preliminary data.</text>
</comment>
<sequence>MLVRFSPLLLCGNTTHEQNHSSGYGENYLWQRSSSGLSMTWPYTHIRSPRRHLRLQARCGPCPFVLAALPSIQHSLNAAHKQTPLSSPFLICADARSSWFPSRTDTRPSVAHRWETKPTIYLVYKNCRYESKMGHSFISFSAMLPTAAASYGSRDAPALVRIGSREVLEERVERDRVYELTRLHPRIFFTACIVSHWDASMECIGRSLHWTCMEVVDGFTECTRTRAEMVYILDLNHQLTYRFIVGLGRPITMNHAPDSHQEDSCYQIHQCSKISGDWSVSLAMTHLEYRGDALLLDMDAPLKLST</sequence>
<evidence type="ECO:0000313" key="2">
    <source>
        <dbReference type="Proteomes" id="UP001213000"/>
    </source>
</evidence>
<reference evidence="1" key="1">
    <citation type="submission" date="2022-07" db="EMBL/GenBank/DDBJ databases">
        <title>Genome Sequence of Leucocoprinus birnbaumii.</title>
        <authorList>
            <person name="Buettner E."/>
        </authorList>
    </citation>
    <scope>NUCLEOTIDE SEQUENCE</scope>
    <source>
        <strain evidence="1">VT141</strain>
    </source>
</reference>